<protein>
    <submittedName>
        <fullName evidence="1">Unnamed protein product</fullName>
    </submittedName>
</protein>
<evidence type="ECO:0000313" key="2">
    <source>
        <dbReference type="Proteomes" id="UP001165064"/>
    </source>
</evidence>
<gene>
    <name evidence="1" type="ORF">Amon02_000937400</name>
</gene>
<accession>A0ACB5TR66</accession>
<sequence length="135" mass="15900">MYDLSKKSEGGEVDELSLTEKDINYFASVRSFTVLLWMLSNMIVVALITETCGLYQFTNDMDNGEIIPHYRSSVYLTVILWIVAFMAMFRFLGCMAYLCDKMLDWFRFRHYMEDQLRQRPDAFGESMPEKPKEDV</sequence>
<keyword evidence="2" id="KW-1185">Reference proteome</keyword>
<dbReference type="EMBL" id="BSXS01008782">
    <property type="protein sequence ID" value="GME93644.1"/>
    <property type="molecule type" value="Genomic_DNA"/>
</dbReference>
<dbReference type="Proteomes" id="UP001165064">
    <property type="component" value="Unassembled WGS sequence"/>
</dbReference>
<reference evidence="1" key="1">
    <citation type="submission" date="2023-04" db="EMBL/GenBank/DDBJ databases">
        <title>Ambrosiozyma monospora NBRC 10751.</title>
        <authorList>
            <person name="Ichikawa N."/>
            <person name="Sato H."/>
            <person name="Tonouchi N."/>
        </authorList>
    </citation>
    <scope>NUCLEOTIDE SEQUENCE</scope>
    <source>
        <strain evidence="1">NBRC 10751</strain>
    </source>
</reference>
<evidence type="ECO:0000313" key="1">
    <source>
        <dbReference type="EMBL" id="GME93644.1"/>
    </source>
</evidence>
<proteinExistence type="predicted"/>
<name>A0ACB5TR66_AMBMO</name>
<organism evidence="1 2">
    <name type="scientific">Ambrosiozyma monospora</name>
    <name type="common">Yeast</name>
    <name type="synonym">Endomycopsis monosporus</name>
    <dbReference type="NCBI Taxonomy" id="43982"/>
    <lineage>
        <taxon>Eukaryota</taxon>
        <taxon>Fungi</taxon>
        <taxon>Dikarya</taxon>
        <taxon>Ascomycota</taxon>
        <taxon>Saccharomycotina</taxon>
        <taxon>Pichiomycetes</taxon>
        <taxon>Pichiales</taxon>
        <taxon>Pichiaceae</taxon>
        <taxon>Ambrosiozyma</taxon>
    </lineage>
</organism>
<comment type="caution">
    <text evidence="1">The sequence shown here is derived from an EMBL/GenBank/DDBJ whole genome shotgun (WGS) entry which is preliminary data.</text>
</comment>